<dbReference type="CDD" id="cd01449">
    <property type="entry name" value="TST_Repeat_2"/>
    <property type="match status" value="1"/>
</dbReference>
<dbReference type="InterPro" id="IPR045078">
    <property type="entry name" value="TST/MPST-like"/>
</dbReference>
<proteinExistence type="predicted"/>
<feature type="domain" description="Rhodanese" evidence="4">
    <location>
        <begin position="15"/>
        <end position="132"/>
    </location>
</feature>
<evidence type="ECO:0000313" key="6">
    <source>
        <dbReference type="Proteomes" id="UP000309668"/>
    </source>
</evidence>
<feature type="domain" description="Rhodanese" evidence="4">
    <location>
        <begin position="162"/>
        <end position="272"/>
    </location>
</feature>
<dbReference type="SUPFAM" id="SSF52821">
    <property type="entry name" value="Rhodanese/Cell cycle control phosphatase"/>
    <property type="match status" value="2"/>
</dbReference>
<sequence length="277" mass="28961">MDNLVSTEWLAGQLGTPDLVVLDASMHLPDSGRDARAEFGQQHIPGARFLDLDSFVDSTSPVPKALPSAEQFAVRMGALGVPPGSRVVLYDDSMIRSSARGWFVCELYGIAQVAILDGGLAKWLAEGRPTESGMAEFPASDFPVPGTAREVRSKADMLANCAACDEQVVDARDAGRFAGAEGSGSDGHIPGACNLPFGRLFAEDGTWKDPEAIRAEFTAAGIALDSPVITSCNSGMTASVLLFGLARAGKGDAALYDGSWLEWGADPATPKQSGPAD</sequence>
<dbReference type="InterPro" id="IPR001307">
    <property type="entry name" value="Thiosulphate_STrfase_CS"/>
</dbReference>
<dbReference type="Proteomes" id="UP000309668">
    <property type="component" value="Unassembled WGS sequence"/>
</dbReference>
<dbReference type="PANTHER" id="PTHR11364:SF27">
    <property type="entry name" value="SULFURTRANSFERASE"/>
    <property type="match status" value="1"/>
</dbReference>
<gene>
    <name evidence="5" type="ORF">FEV51_05385</name>
</gene>
<dbReference type="PROSITE" id="PS00683">
    <property type="entry name" value="RHODANESE_2"/>
    <property type="match status" value="1"/>
</dbReference>
<evidence type="ECO:0000313" key="5">
    <source>
        <dbReference type="EMBL" id="TMM48828.1"/>
    </source>
</evidence>
<evidence type="ECO:0000256" key="2">
    <source>
        <dbReference type="ARBA" id="ARBA00022737"/>
    </source>
</evidence>
<reference evidence="5 6" key="1">
    <citation type="submission" date="2019-05" db="EMBL/GenBank/DDBJ databases">
        <title>Erythrobacter marisflavi sp. nov., isolated from isolated from water of an estuary environment.</title>
        <authorList>
            <person name="Yoon J.-H."/>
        </authorList>
    </citation>
    <scope>NUCLEOTIDE SEQUENCE [LARGE SCALE GENOMIC DNA]</scope>
    <source>
        <strain evidence="5 6">KEM-5</strain>
    </source>
</reference>
<keyword evidence="1 3" id="KW-0808">Transferase</keyword>
<dbReference type="Gene3D" id="3.40.250.10">
    <property type="entry name" value="Rhodanese-like domain"/>
    <property type="match status" value="2"/>
</dbReference>
<keyword evidence="6" id="KW-1185">Reference proteome</keyword>
<dbReference type="CDD" id="cd01448">
    <property type="entry name" value="TST_Repeat_1"/>
    <property type="match status" value="1"/>
</dbReference>
<dbReference type="AlphaFoldDB" id="A0A5S3P6H7"/>
<organism evidence="5 6">
    <name type="scientific">Qipengyuania marisflavi</name>
    <dbReference type="NCBI Taxonomy" id="2486356"/>
    <lineage>
        <taxon>Bacteria</taxon>
        <taxon>Pseudomonadati</taxon>
        <taxon>Pseudomonadota</taxon>
        <taxon>Alphaproteobacteria</taxon>
        <taxon>Sphingomonadales</taxon>
        <taxon>Erythrobacteraceae</taxon>
        <taxon>Qipengyuania</taxon>
    </lineage>
</organism>
<accession>A0A5S3P6H7</accession>
<evidence type="ECO:0000256" key="1">
    <source>
        <dbReference type="ARBA" id="ARBA00022679"/>
    </source>
</evidence>
<dbReference type="SMART" id="SM00450">
    <property type="entry name" value="RHOD"/>
    <property type="match status" value="2"/>
</dbReference>
<evidence type="ECO:0000259" key="4">
    <source>
        <dbReference type="PROSITE" id="PS50206"/>
    </source>
</evidence>
<dbReference type="EMBL" id="VCAO01000002">
    <property type="protein sequence ID" value="TMM48828.1"/>
    <property type="molecule type" value="Genomic_DNA"/>
</dbReference>
<name>A0A5S3P6H7_9SPHN</name>
<keyword evidence="2" id="KW-0677">Repeat</keyword>
<dbReference type="OrthoDB" id="9781034at2"/>
<dbReference type="GO" id="GO:0004792">
    <property type="term" value="F:thiosulfate-cyanide sulfurtransferase activity"/>
    <property type="evidence" value="ECO:0007669"/>
    <property type="project" value="InterPro"/>
</dbReference>
<dbReference type="RefSeq" id="WP_138616730.1">
    <property type="nucleotide sequence ID" value="NZ_VCAO01000002.1"/>
</dbReference>
<dbReference type="InterPro" id="IPR036873">
    <property type="entry name" value="Rhodanese-like_dom_sf"/>
</dbReference>
<evidence type="ECO:0000256" key="3">
    <source>
        <dbReference type="RuleBase" id="RU000507"/>
    </source>
</evidence>
<dbReference type="PROSITE" id="PS00380">
    <property type="entry name" value="RHODANESE_1"/>
    <property type="match status" value="1"/>
</dbReference>
<dbReference type="InterPro" id="IPR001763">
    <property type="entry name" value="Rhodanese-like_dom"/>
</dbReference>
<protein>
    <recommendedName>
        <fullName evidence="3">Sulfurtransferase</fullName>
    </recommendedName>
</protein>
<dbReference type="PANTHER" id="PTHR11364">
    <property type="entry name" value="THIOSULFATE SULFERTANSFERASE"/>
    <property type="match status" value="1"/>
</dbReference>
<dbReference type="PROSITE" id="PS50206">
    <property type="entry name" value="RHODANESE_3"/>
    <property type="match status" value="2"/>
</dbReference>
<dbReference type="Pfam" id="PF00581">
    <property type="entry name" value="Rhodanese"/>
    <property type="match status" value="2"/>
</dbReference>
<comment type="caution">
    <text evidence="5">The sequence shown here is derived from an EMBL/GenBank/DDBJ whole genome shotgun (WGS) entry which is preliminary data.</text>
</comment>